<name>A0ABP1BJ87_9BRYO</name>
<evidence type="ECO:0000256" key="1">
    <source>
        <dbReference type="SAM" id="MobiDB-lite"/>
    </source>
</evidence>
<reference evidence="2" key="1">
    <citation type="submission" date="2024-03" db="EMBL/GenBank/DDBJ databases">
        <authorList>
            <consortium name="ELIXIR-Norway"/>
            <consortium name="Elixir Norway"/>
        </authorList>
    </citation>
    <scope>NUCLEOTIDE SEQUENCE</scope>
</reference>
<feature type="region of interest" description="Disordered" evidence="1">
    <location>
        <begin position="66"/>
        <end position="91"/>
    </location>
</feature>
<keyword evidence="3" id="KW-1185">Reference proteome</keyword>
<protein>
    <submittedName>
        <fullName evidence="2">Uncharacterized protein</fullName>
    </submittedName>
</protein>
<dbReference type="EMBL" id="OZ023706">
    <property type="protein sequence ID" value="CAK9875681.1"/>
    <property type="molecule type" value="Genomic_DNA"/>
</dbReference>
<feature type="compositionally biased region" description="Basic and acidic residues" evidence="1">
    <location>
        <begin position="71"/>
        <end position="91"/>
    </location>
</feature>
<evidence type="ECO:0000313" key="2">
    <source>
        <dbReference type="EMBL" id="CAK9875681.1"/>
    </source>
</evidence>
<organism evidence="2 3">
    <name type="scientific">Sphagnum jensenii</name>
    <dbReference type="NCBI Taxonomy" id="128206"/>
    <lineage>
        <taxon>Eukaryota</taxon>
        <taxon>Viridiplantae</taxon>
        <taxon>Streptophyta</taxon>
        <taxon>Embryophyta</taxon>
        <taxon>Bryophyta</taxon>
        <taxon>Sphagnophytina</taxon>
        <taxon>Sphagnopsida</taxon>
        <taxon>Sphagnales</taxon>
        <taxon>Sphagnaceae</taxon>
        <taxon>Sphagnum</taxon>
    </lineage>
</organism>
<evidence type="ECO:0000313" key="3">
    <source>
        <dbReference type="Proteomes" id="UP001497522"/>
    </source>
</evidence>
<feature type="compositionally biased region" description="Basic and acidic residues" evidence="1">
    <location>
        <begin position="36"/>
        <end position="48"/>
    </location>
</feature>
<feature type="region of interest" description="Disordered" evidence="1">
    <location>
        <begin position="29"/>
        <end position="48"/>
    </location>
</feature>
<accession>A0ABP1BJ87</accession>
<proteinExistence type="predicted"/>
<gene>
    <name evidence="2" type="ORF">CSSPJE1EN2_LOCUS17903</name>
</gene>
<dbReference type="Proteomes" id="UP001497522">
    <property type="component" value="Chromosome 5"/>
</dbReference>
<sequence length="136" mass="15174">MTTTGFPTSSGSDSSTLLTSCFDWRKTPSQIGNAADDTRNPGVKEEKEWKEQNALRQKKHAIIIRSSNNNTRKEIEAGRELTDGRKGGDDPAEFELIKDGRLTGVIETDHENVHFSLGKQLLKKLGECEPHFCKKS</sequence>